<evidence type="ECO:0000256" key="10">
    <source>
        <dbReference type="ARBA" id="ARBA00023098"/>
    </source>
</evidence>
<keyword evidence="11" id="KW-0472">Membrane</keyword>
<name>A0AAV7C7B7_ENGPU</name>
<evidence type="ECO:0000313" key="14">
    <source>
        <dbReference type="Proteomes" id="UP000824782"/>
    </source>
</evidence>
<dbReference type="Pfam" id="PF03982">
    <property type="entry name" value="DAGAT"/>
    <property type="match status" value="1"/>
</dbReference>
<keyword evidence="14" id="KW-1185">Reference proteome</keyword>
<dbReference type="GO" id="GO:0005789">
    <property type="term" value="C:endoplasmic reticulum membrane"/>
    <property type="evidence" value="ECO:0007669"/>
    <property type="project" value="UniProtKB-SubCell"/>
</dbReference>
<dbReference type="InterPro" id="IPR007130">
    <property type="entry name" value="DAGAT"/>
</dbReference>
<keyword evidence="5" id="KW-0808">Transferase</keyword>
<sequence>MIDRVNEMQSVSTVKQCTSCRASLVPVYSFGENEVLEQYHFEPGSWKRTLQKTFQQWIGFAPCIFFGQGILSSSSKGIMPLRKAINTVVGKPIPVPKIENPSEQQVDTYHALYVKSLQELFNDHKEQFGLQQSDSLVLI</sequence>
<dbReference type="Proteomes" id="UP000824782">
    <property type="component" value="Unassembled WGS sequence"/>
</dbReference>
<dbReference type="AlphaFoldDB" id="A0AAV7C7B7"/>
<proteinExistence type="inferred from homology"/>
<comment type="similarity">
    <text evidence="3">Belongs to the diacylglycerol acyltransferase family.</text>
</comment>
<evidence type="ECO:0000256" key="4">
    <source>
        <dbReference type="ARBA" id="ARBA00022516"/>
    </source>
</evidence>
<evidence type="ECO:0000256" key="5">
    <source>
        <dbReference type="ARBA" id="ARBA00022679"/>
    </source>
</evidence>
<evidence type="ECO:0000256" key="12">
    <source>
        <dbReference type="ARBA" id="ARBA00023315"/>
    </source>
</evidence>
<comment type="subcellular location">
    <subcellularLocation>
        <location evidence="1">Endoplasmic reticulum membrane</location>
        <topology evidence="1">Multi-pass membrane protein</topology>
    </subcellularLocation>
</comment>
<keyword evidence="6" id="KW-0812">Transmembrane</keyword>
<keyword evidence="4" id="KW-0444">Lipid biosynthesis</keyword>
<evidence type="ECO:0000256" key="3">
    <source>
        <dbReference type="ARBA" id="ARBA00005420"/>
    </source>
</evidence>
<dbReference type="GO" id="GO:0019432">
    <property type="term" value="P:triglyceride biosynthetic process"/>
    <property type="evidence" value="ECO:0007669"/>
    <property type="project" value="TreeGrafter"/>
</dbReference>
<reference evidence="13" key="1">
    <citation type="thesis" date="2020" institute="ProQuest LLC" country="789 East Eisenhower Parkway, Ann Arbor, MI, USA">
        <title>Comparative Genomics and Chromosome Evolution.</title>
        <authorList>
            <person name="Mudd A.B."/>
        </authorList>
    </citation>
    <scope>NUCLEOTIDE SEQUENCE</scope>
    <source>
        <strain evidence="13">237g6f4</strain>
        <tissue evidence="13">Blood</tissue>
    </source>
</reference>
<accession>A0AAV7C7B7</accession>
<evidence type="ECO:0000256" key="11">
    <source>
        <dbReference type="ARBA" id="ARBA00023136"/>
    </source>
</evidence>
<keyword evidence="9" id="KW-1133">Transmembrane helix</keyword>
<protein>
    <submittedName>
        <fullName evidence="13">Uncharacterized protein</fullName>
    </submittedName>
</protein>
<dbReference type="GO" id="GO:0006071">
    <property type="term" value="P:glycerol metabolic process"/>
    <property type="evidence" value="ECO:0007669"/>
    <property type="project" value="UniProtKB-KW"/>
</dbReference>
<evidence type="ECO:0000256" key="1">
    <source>
        <dbReference type="ARBA" id="ARBA00004477"/>
    </source>
</evidence>
<evidence type="ECO:0000313" key="13">
    <source>
        <dbReference type="EMBL" id="KAG8580788.1"/>
    </source>
</evidence>
<comment type="caution">
    <text evidence="13">The sequence shown here is derived from an EMBL/GenBank/DDBJ whole genome shotgun (WGS) entry which is preliminary data.</text>
</comment>
<keyword evidence="12" id="KW-0012">Acyltransferase</keyword>
<keyword evidence="8" id="KW-0256">Endoplasmic reticulum</keyword>
<dbReference type="PANTHER" id="PTHR12317:SF80">
    <property type="entry name" value="ACYLTRANSFERASE"/>
    <property type="match status" value="1"/>
</dbReference>
<comment type="pathway">
    <text evidence="2">Glycerolipid metabolism; triacylglycerol biosynthesis.</text>
</comment>
<keyword evidence="10" id="KW-0443">Lipid metabolism</keyword>
<dbReference type="PANTHER" id="PTHR12317">
    <property type="entry name" value="DIACYLGLYCEROL O-ACYLTRANSFERASE"/>
    <property type="match status" value="1"/>
</dbReference>
<organism evidence="13 14">
    <name type="scientific">Engystomops pustulosus</name>
    <name type="common">Tungara frog</name>
    <name type="synonym">Physalaemus pustulosus</name>
    <dbReference type="NCBI Taxonomy" id="76066"/>
    <lineage>
        <taxon>Eukaryota</taxon>
        <taxon>Metazoa</taxon>
        <taxon>Chordata</taxon>
        <taxon>Craniata</taxon>
        <taxon>Vertebrata</taxon>
        <taxon>Euteleostomi</taxon>
        <taxon>Amphibia</taxon>
        <taxon>Batrachia</taxon>
        <taxon>Anura</taxon>
        <taxon>Neobatrachia</taxon>
        <taxon>Hyloidea</taxon>
        <taxon>Leptodactylidae</taxon>
        <taxon>Leiuperinae</taxon>
        <taxon>Engystomops</taxon>
    </lineage>
</organism>
<evidence type="ECO:0000256" key="2">
    <source>
        <dbReference type="ARBA" id="ARBA00004771"/>
    </source>
</evidence>
<dbReference type="GO" id="GO:0046339">
    <property type="term" value="P:diacylglycerol metabolic process"/>
    <property type="evidence" value="ECO:0007669"/>
    <property type="project" value="TreeGrafter"/>
</dbReference>
<dbReference type="GO" id="GO:0004144">
    <property type="term" value="F:diacylglycerol O-acyltransferase activity"/>
    <property type="evidence" value="ECO:0007669"/>
    <property type="project" value="TreeGrafter"/>
</dbReference>
<evidence type="ECO:0000256" key="6">
    <source>
        <dbReference type="ARBA" id="ARBA00022692"/>
    </source>
</evidence>
<evidence type="ECO:0000256" key="8">
    <source>
        <dbReference type="ARBA" id="ARBA00022824"/>
    </source>
</evidence>
<evidence type="ECO:0000256" key="9">
    <source>
        <dbReference type="ARBA" id="ARBA00022989"/>
    </source>
</evidence>
<gene>
    <name evidence="13" type="ORF">GDO81_007413</name>
</gene>
<dbReference type="EMBL" id="WNYA01000003">
    <property type="protein sequence ID" value="KAG8580788.1"/>
    <property type="molecule type" value="Genomic_DNA"/>
</dbReference>
<evidence type="ECO:0000256" key="7">
    <source>
        <dbReference type="ARBA" id="ARBA00022798"/>
    </source>
</evidence>
<keyword evidence="7" id="KW-0319">Glycerol metabolism</keyword>